<keyword evidence="6 8" id="KW-1133">Transmembrane helix</keyword>
<dbReference type="Pfam" id="PF00892">
    <property type="entry name" value="EamA"/>
    <property type="match status" value="2"/>
</dbReference>
<comment type="subcellular location">
    <subcellularLocation>
        <location evidence="1">Cell membrane</location>
        <topology evidence="1">Multi-pass membrane protein</topology>
    </subcellularLocation>
</comment>
<feature type="domain" description="EamA" evidence="9">
    <location>
        <begin position="172"/>
        <end position="302"/>
    </location>
</feature>
<dbReference type="NCBIfam" id="TIGR00688">
    <property type="entry name" value="rarD"/>
    <property type="match status" value="1"/>
</dbReference>
<protein>
    <submittedName>
        <fullName evidence="10">EamA family transporter RarD</fullName>
    </submittedName>
</protein>
<dbReference type="InterPro" id="IPR004626">
    <property type="entry name" value="RarD"/>
</dbReference>
<dbReference type="RefSeq" id="WP_389217390.1">
    <property type="nucleotide sequence ID" value="NZ_JBIACJ010000003.1"/>
</dbReference>
<feature type="transmembrane region" description="Helical" evidence="8">
    <location>
        <begin position="123"/>
        <end position="140"/>
    </location>
</feature>
<keyword evidence="3" id="KW-0813">Transport</keyword>
<feature type="transmembrane region" description="Helical" evidence="8">
    <location>
        <begin position="228"/>
        <end position="248"/>
    </location>
</feature>
<evidence type="ECO:0000259" key="9">
    <source>
        <dbReference type="Pfam" id="PF00892"/>
    </source>
</evidence>
<evidence type="ECO:0000256" key="7">
    <source>
        <dbReference type="ARBA" id="ARBA00023136"/>
    </source>
</evidence>
<dbReference type="Proteomes" id="UP001601058">
    <property type="component" value="Unassembled WGS sequence"/>
</dbReference>
<dbReference type="InterPro" id="IPR037185">
    <property type="entry name" value="EmrE-like"/>
</dbReference>
<name>A0ABW6JZA2_9BACI</name>
<evidence type="ECO:0000256" key="2">
    <source>
        <dbReference type="ARBA" id="ARBA00007362"/>
    </source>
</evidence>
<evidence type="ECO:0000313" key="11">
    <source>
        <dbReference type="Proteomes" id="UP001601058"/>
    </source>
</evidence>
<feature type="transmembrane region" description="Helical" evidence="8">
    <location>
        <begin position="147"/>
        <end position="163"/>
    </location>
</feature>
<dbReference type="PANTHER" id="PTHR22911:SF137">
    <property type="entry name" value="SOLUTE CARRIER FAMILY 35 MEMBER G2-RELATED"/>
    <property type="match status" value="1"/>
</dbReference>
<feature type="transmembrane region" description="Helical" evidence="8">
    <location>
        <begin position="169"/>
        <end position="186"/>
    </location>
</feature>
<dbReference type="PANTHER" id="PTHR22911">
    <property type="entry name" value="ACYL-MALONYL CONDENSING ENZYME-RELATED"/>
    <property type="match status" value="1"/>
</dbReference>
<dbReference type="InterPro" id="IPR000620">
    <property type="entry name" value="EamA_dom"/>
</dbReference>
<keyword evidence="7 8" id="KW-0472">Membrane</keyword>
<keyword evidence="4" id="KW-1003">Cell membrane</keyword>
<feature type="transmembrane region" description="Helical" evidence="8">
    <location>
        <begin position="195"/>
        <end position="216"/>
    </location>
</feature>
<keyword evidence="11" id="KW-1185">Reference proteome</keyword>
<evidence type="ECO:0000256" key="6">
    <source>
        <dbReference type="ARBA" id="ARBA00022989"/>
    </source>
</evidence>
<proteinExistence type="inferred from homology"/>
<organism evidence="10 11">
    <name type="scientific">Cytobacillus mangrovibacter</name>
    <dbReference type="NCBI Taxonomy" id="3299024"/>
    <lineage>
        <taxon>Bacteria</taxon>
        <taxon>Bacillati</taxon>
        <taxon>Bacillota</taxon>
        <taxon>Bacilli</taxon>
        <taxon>Bacillales</taxon>
        <taxon>Bacillaceae</taxon>
        <taxon>Cytobacillus</taxon>
    </lineage>
</organism>
<feature type="transmembrane region" description="Helical" evidence="8">
    <location>
        <begin position="53"/>
        <end position="71"/>
    </location>
</feature>
<dbReference type="SUPFAM" id="SSF103481">
    <property type="entry name" value="Multidrug resistance efflux transporter EmrE"/>
    <property type="match status" value="2"/>
</dbReference>
<evidence type="ECO:0000256" key="3">
    <source>
        <dbReference type="ARBA" id="ARBA00022448"/>
    </source>
</evidence>
<evidence type="ECO:0000256" key="4">
    <source>
        <dbReference type="ARBA" id="ARBA00022475"/>
    </source>
</evidence>
<evidence type="ECO:0000256" key="8">
    <source>
        <dbReference type="SAM" id="Phobius"/>
    </source>
</evidence>
<feature type="transmembrane region" description="Helical" evidence="8">
    <location>
        <begin position="287"/>
        <end position="306"/>
    </location>
</feature>
<feature type="transmembrane region" description="Helical" evidence="8">
    <location>
        <begin position="21"/>
        <end position="41"/>
    </location>
</feature>
<sequence length="316" mass="35891">MTAWNPLVKEKVLISSHPEKIMGYVYTSLAYLLWGFLALYWNSLNTVSSIEILAHRILWGFIFVVTIMIIHSKKRLAFFTLLKEFKVNIKQFFYIFIASLAISSNWLIFIWAVNFGHIMEASLGLYITPIVSMILGAFILKDKIQTGTLISMLIAFLGVTVLTYDYGKIPWIAISLAITSGIYGLVKKYIKVDALIGMCIETMMVTPFALLILVLLQRSNKMFFGSDIHLSILLIGAGILTVLPLLWFTEGAKRMTLTTIGFFQYITPTITFLLGICFFGNSITLSQWFSFGFIWLSLAVFSLSSWKGKTKRWEKT</sequence>
<evidence type="ECO:0000313" key="10">
    <source>
        <dbReference type="EMBL" id="MFE8696078.1"/>
    </source>
</evidence>
<evidence type="ECO:0000256" key="5">
    <source>
        <dbReference type="ARBA" id="ARBA00022692"/>
    </source>
</evidence>
<accession>A0ABW6JZA2</accession>
<keyword evidence="5 8" id="KW-0812">Transmembrane</keyword>
<feature type="domain" description="EamA" evidence="9">
    <location>
        <begin position="22"/>
        <end position="163"/>
    </location>
</feature>
<reference evidence="10 11" key="1">
    <citation type="submission" date="2024-08" db="EMBL/GenBank/DDBJ databases">
        <title>Two novel Cytobacillus novel species.</title>
        <authorList>
            <person name="Liu G."/>
        </authorList>
    </citation>
    <scope>NUCLEOTIDE SEQUENCE [LARGE SCALE GENOMIC DNA]</scope>
    <source>
        <strain evidence="10 11">FJAT-53684</strain>
    </source>
</reference>
<gene>
    <name evidence="10" type="primary">rarD</name>
    <name evidence="10" type="ORF">ACFYKT_06905</name>
</gene>
<evidence type="ECO:0000256" key="1">
    <source>
        <dbReference type="ARBA" id="ARBA00004651"/>
    </source>
</evidence>
<dbReference type="EMBL" id="JBIACJ010000003">
    <property type="protein sequence ID" value="MFE8696078.1"/>
    <property type="molecule type" value="Genomic_DNA"/>
</dbReference>
<comment type="caution">
    <text evidence="10">The sequence shown here is derived from an EMBL/GenBank/DDBJ whole genome shotgun (WGS) entry which is preliminary data.</text>
</comment>
<feature type="transmembrane region" description="Helical" evidence="8">
    <location>
        <begin position="260"/>
        <end position="281"/>
    </location>
</feature>
<comment type="similarity">
    <text evidence="2">Belongs to the EamA transporter family.</text>
</comment>
<feature type="transmembrane region" description="Helical" evidence="8">
    <location>
        <begin position="92"/>
        <end position="111"/>
    </location>
</feature>